<dbReference type="Gene3D" id="3.40.50.1820">
    <property type="entry name" value="alpha/beta hydrolase"/>
    <property type="match status" value="1"/>
</dbReference>
<feature type="chain" id="PRO_5013390927" description="Cutinase" evidence="3">
    <location>
        <begin position="23"/>
        <end position="204"/>
    </location>
</feature>
<dbReference type="GO" id="GO:0052689">
    <property type="term" value="F:carboxylic ester hydrolase activity"/>
    <property type="evidence" value="ECO:0007669"/>
    <property type="project" value="UniProtKB-ARBA"/>
</dbReference>
<dbReference type="PANTHER" id="PTHR33630">
    <property type="entry name" value="CUTINASE RV1984C-RELATED-RELATED"/>
    <property type="match status" value="1"/>
</dbReference>
<proteinExistence type="predicted"/>
<dbReference type="InParanoid" id="A0A1Y2MCG7"/>
<organism evidence="4 5">
    <name type="scientific">Epicoccum nigrum</name>
    <name type="common">Soil fungus</name>
    <name type="synonym">Epicoccum purpurascens</name>
    <dbReference type="NCBI Taxonomy" id="105696"/>
    <lineage>
        <taxon>Eukaryota</taxon>
        <taxon>Fungi</taxon>
        <taxon>Dikarya</taxon>
        <taxon>Ascomycota</taxon>
        <taxon>Pezizomycotina</taxon>
        <taxon>Dothideomycetes</taxon>
        <taxon>Pleosporomycetidae</taxon>
        <taxon>Pleosporales</taxon>
        <taxon>Pleosporineae</taxon>
        <taxon>Didymellaceae</taxon>
        <taxon>Epicoccum</taxon>
    </lineage>
</organism>
<feature type="signal peptide" evidence="3">
    <location>
        <begin position="1"/>
        <end position="22"/>
    </location>
</feature>
<evidence type="ECO:0000313" key="4">
    <source>
        <dbReference type="EMBL" id="OSS53682.1"/>
    </source>
</evidence>
<dbReference type="SMART" id="SM01110">
    <property type="entry name" value="Cutinase"/>
    <property type="match status" value="1"/>
</dbReference>
<evidence type="ECO:0000256" key="1">
    <source>
        <dbReference type="ARBA" id="ARBA00022801"/>
    </source>
</evidence>
<gene>
    <name evidence="4" type="ORF">B5807_00289</name>
</gene>
<dbReference type="SUPFAM" id="SSF53474">
    <property type="entry name" value="alpha/beta-Hydrolases"/>
    <property type="match status" value="1"/>
</dbReference>
<reference evidence="4 5" key="1">
    <citation type="journal article" date="2017" name="Genome Announc.">
        <title>Genome sequence of the saprophytic ascomycete Epicoccum nigrum ICMP 19927 strain isolated from New Zealand.</title>
        <authorList>
            <person name="Fokin M."/>
            <person name="Fleetwood D."/>
            <person name="Weir B.S."/>
            <person name="Villas-Boas S.G."/>
        </authorList>
    </citation>
    <scope>NUCLEOTIDE SEQUENCE [LARGE SCALE GENOMIC DNA]</scope>
    <source>
        <strain evidence="4 5">ICMP 19927</strain>
    </source>
</reference>
<keyword evidence="1" id="KW-0378">Hydrolase</keyword>
<protein>
    <recommendedName>
        <fullName evidence="6">Cutinase</fullName>
    </recommendedName>
</protein>
<dbReference type="EMBL" id="KZ107838">
    <property type="protein sequence ID" value="OSS53682.1"/>
    <property type="molecule type" value="Genomic_DNA"/>
</dbReference>
<dbReference type="InterPro" id="IPR029058">
    <property type="entry name" value="AB_hydrolase_fold"/>
</dbReference>
<dbReference type="OMA" id="EWINRAT"/>
<dbReference type="STRING" id="105696.A0A1Y2MCG7"/>
<evidence type="ECO:0008006" key="6">
    <source>
        <dbReference type="Google" id="ProtNLM"/>
    </source>
</evidence>
<evidence type="ECO:0000256" key="2">
    <source>
        <dbReference type="ARBA" id="ARBA00023157"/>
    </source>
</evidence>
<dbReference type="PANTHER" id="PTHR33630:SF9">
    <property type="entry name" value="CUTINASE 4"/>
    <property type="match status" value="1"/>
</dbReference>
<dbReference type="Pfam" id="PF01083">
    <property type="entry name" value="Cutinase"/>
    <property type="match status" value="1"/>
</dbReference>
<keyword evidence="2" id="KW-1015">Disulfide bond</keyword>
<accession>A0A1Y2MCG7</accession>
<dbReference type="Proteomes" id="UP000193240">
    <property type="component" value="Unassembled WGS sequence"/>
</dbReference>
<keyword evidence="3" id="KW-0732">Signal</keyword>
<evidence type="ECO:0000256" key="3">
    <source>
        <dbReference type="SAM" id="SignalP"/>
    </source>
</evidence>
<evidence type="ECO:0000313" key="5">
    <source>
        <dbReference type="Proteomes" id="UP000193240"/>
    </source>
</evidence>
<keyword evidence="5" id="KW-1185">Reference proteome</keyword>
<sequence length="204" mass="21467">MHFTLTTLVLTLSLSSICSTQGTCPEIPETGVTIGDPVPIKPEDIPRGCSPYEILVARGTSEPSYPKYGIIVGDPVVSNASLKLAGIQGYPVQYPASSQIISGGEQGVSDIVSRLLSQSAACPNQSFALVGYSQGASIMHLATDRLPASVLPRIKAVVMFGDPNNKLGLLGQFRLALRAKALGICAPNDPVSFLCSFDCLREGM</sequence>
<dbReference type="AlphaFoldDB" id="A0A1Y2MCG7"/>
<dbReference type="InterPro" id="IPR000675">
    <property type="entry name" value="Cutinase/axe"/>
</dbReference>
<name>A0A1Y2MCG7_EPING</name>